<proteinExistence type="predicted"/>
<dbReference type="InterPro" id="IPR036895">
    <property type="entry name" value="Uracil-DNA_glycosylase-like_sf"/>
</dbReference>
<evidence type="ECO:0000256" key="2">
    <source>
        <dbReference type="ARBA" id="ARBA00022723"/>
    </source>
</evidence>
<dbReference type="EMBL" id="CP115149">
    <property type="protein sequence ID" value="WBL35543.1"/>
    <property type="molecule type" value="Genomic_DNA"/>
</dbReference>
<evidence type="ECO:0000256" key="6">
    <source>
        <dbReference type="ARBA" id="ARBA00023014"/>
    </source>
</evidence>
<dbReference type="SMART" id="SM00987">
    <property type="entry name" value="UreE_C"/>
    <property type="match status" value="1"/>
</dbReference>
<dbReference type="PANTHER" id="PTHR33693">
    <property type="entry name" value="TYPE-5 URACIL-DNA GLYCOSYLASE"/>
    <property type="match status" value="1"/>
</dbReference>
<keyword evidence="2" id="KW-0479">Metal-binding</keyword>
<dbReference type="Proteomes" id="UP001212803">
    <property type="component" value="Chromosome"/>
</dbReference>
<protein>
    <recommendedName>
        <fullName evidence="8">Uracil-DNA glycosylase-like domain-containing protein</fullName>
    </recommendedName>
</protein>
<dbReference type="RefSeq" id="WP_270056069.1">
    <property type="nucleotide sequence ID" value="NZ_CP115149.1"/>
</dbReference>
<keyword evidence="5" id="KW-0408">Iron</keyword>
<evidence type="ECO:0000256" key="3">
    <source>
        <dbReference type="ARBA" id="ARBA00022763"/>
    </source>
</evidence>
<gene>
    <name evidence="9" type="ORF">O0235_12275</name>
</gene>
<evidence type="ECO:0000256" key="1">
    <source>
        <dbReference type="ARBA" id="ARBA00022485"/>
    </source>
</evidence>
<evidence type="ECO:0000313" key="10">
    <source>
        <dbReference type="Proteomes" id="UP001212803"/>
    </source>
</evidence>
<dbReference type="Pfam" id="PF03167">
    <property type="entry name" value="UDG"/>
    <property type="match status" value="1"/>
</dbReference>
<sequence length="218" mass="23669">MRASYAGPEGRCHTAADLRRSAAACRACPRMVPGSAVLDLPSGPRPLLFVGEAPGRLGAARTGVPFRGDAAGTRFERLLAEARLSRADAAVTNAVLCLPLDERGRNRRPQPAEVRACGRYLRAVLELTRPEAVIALGAVALAALAAVEPHRLVLARDAGRPAPWGGRWLIPLYHPSPRAAIRRPLERQLDDWRRLGDFAARFLRSEQLVDSAAIEKLR</sequence>
<feature type="domain" description="Uracil-DNA glycosylase-like" evidence="8">
    <location>
        <begin position="38"/>
        <end position="193"/>
    </location>
</feature>
<keyword evidence="7" id="KW-0234">DNA repair</keyword>
<evidence type="ECO:0000256" key="4">
    <source>
        <dbReference type="ARBA" id="ARBA00022801"/>
    </source>
</evidence>
<keyword evidence="10" id="KW-1185">Reference proteome</keyword>
<evidence type="ECO:0000256" key="7">
    <source>
        <dbReference type="ARBA" id="ARBA00023204"/>
    </source>
</evidence>
<keyword evidence="1" id="KW-0004">4Fe-4S</keyword>
<organism evidence="9 10">
    <name type="scientific">Tepidiforma flava</name>
    <dbReference type="NCBI Taxonomy" id="3004094"/>
    <lineage>
        <taxon>Bacteria</taxon>
        <taxon>Bacillati</taxon>
        <taxon>Chloroflexota</taxon>
        <taxon>Tepidiformia</taxon>
        <taxon>Tepidiformales</taxon>
        <taxon>Tepidiformaceae</taxon>
        <taxon>Tepidiforma</taxon>
    </lineage>
</organism>
<dbReference type="InterPro" id="IPR051536">
    <property type="entry name" value="UDG_Type-4/5"/>
</dbReference>
<evidence type="ECO:0000259" key="8">
    <source>
        <dbReference type="SMART" id="SM00986"/>
    </source>
</evidence>
<dbReference type="SUPFAM" id="SSF52141">
    <property type="entry name" value="Uracil-DNA glycosylase-like"/>
    <property type="match status" value="1"/>
</dbReference>
<evidence type="ECO:0000256" key="5">
    <source>
        <dbReference type="ARBA" id="ARBA00023004"/>
    </source>
</evidence>
<dbReference type="SMART" id="SM00986">
    <property type="entry name" value="UDG"/>
    <property type="match status" value="1"/>
</dbReference>
<dbReference type="Gene3D" id="3.40.470.10">
    <property type="entry name" value="Uracil-DNA glycosylase-like domain"/>
    <property type="match status" value="1"/>
</dbReference>
<keyword evidence="6" id="KW-0411">Iron-sulfur</keyword>
<keyword evidence="3" id="KW-0227">DNA damage</keyword>
<reference evidence="9 10" key="1">
    <citation type="journal article" date="2023" name="ISME J.">
        <title>Thermophilic Dehalococcoidia with unusual traits shed light on an unexpected past.</title>
        <authorList>
            <person name="Palmer M."/>
            <person name="Covington J.K."/>
            <person name="Zhou E.M."/>
            <person name="Thomas S.C."/>
            <person name="Habib N."/>
            <person name="Seymour C.O."/>
            <person name="Lai D."/>
            <person name="Johnston J."/>
            <person name="Hashimi A."/>
            <person name="Jiao J.Y."/>
            <person name="Muok A.R."/>
            <person name="Liu L."/>
            <person name="Xian W.D."/>
            <person name="Zhi X.Y."/>
            <person name="Li M.M."/>
            <person name="Silva L.P."/>
            <person name="Bowen B.P."/>
            <person name="Louie K."/>
            <person name="Briegel A."/>
            <person name="Pett-Ridge J."/>
            <person name="Weber P.K."/>
            <person name="Tocheva E.I."/>
            <person name="Woyke T."/>
            <person name="Northen T.R."/>
            <person name="Mayali X."/>
            <person name="Li W.J."/>
            <person name="Hedlund B.P."/>
        </authorList>
    </citation>
    <scope>NUCLEOTIDE SEQUENCE [LARGE SCALE GENOMIC DNA]</scope>
    <source>
        <strain evidence="9 10">YIM 72310</strain>
    </source>
</reference>
<evidence type="ECO:0000313" key="9">
    <source>
        <dbReference type="EMBL" id="WBL35543.1"/>
    </source>
</evidence>
<keyword evidence="4" id="KW-0378">Hydrolase</keyword>
<accession>A0ABY7M4T1</accession>
<dbReference type="PANTHER" id="PTHR33693:SF3">
    <property type="entry name" value="TYPE-5 URACIL-DNA GLYCOSYLASE"/>
    <property type="match status" value="1"/>
</dbReference>
<name>A0ABY7M4T1_9CHLR</name>
<dbReference type="InterPro" id="IPR005122">
    <property type="entry name" value="Uracil-DNA_glycosylase-like"/>
</dbReference>